<protein>
    <submittedName>
        <fullName evidence="1 3">Uncharacterized protein</fullName>
    </submittedName>
</protein>
<sequence length="134" mass="14525">MEGVGTAATLIKGLVTVHKTLSICDDYSYPSSYLATGSPVTRINLIPLRCRGIELVCQLFYNCLVALYISARYPDAKTVRDDPAYSSMIVGINFSGNPTSTHRALILTSSFLGPLTPHRSSDTLPIHPNSHPSD</sequence>
<evidence type="ECO:0000313" key="1">
    <source>
        <dbReference type="EMBL" id="VDO15794.1"/>
    </source>
</evidence>
<accession>A0A0R3TZW9</accession>
<dbReference type="AlphaFoldDB" id="A0A0R3TZW9"/>
<name>A0A0R3TZW9_RODNA</name>
<gene>
    <name evidence="1" type="ORF">HNAJ_LOCUS13392</name>
</gene>
<evidence type="ECO:0000313" key="3">
    <source>
        <dbReference type="WBParaSite" id="HNAJ_0001341801-mRNA-1"/>
    </source>
</evidence>
<organism evidence="3">
    <name type="scientific">Rodentolepis nana</name>
    <name type="common">Dwarf tapeworm</name>
    <name type="synonym">Hymenolepis nana</name>
    <dbReference type="NCBI Taxonomy" id="102285"/>
    <lineage>
        <taxon>Eukaryota</taxon>
        <taxon>Metazoa</taxon>
        <taxon>Spiralia</taxon>
        <taxon>Lophotrochozoa</taxon>
        <taxon>Platyhelminthes</taxon>
        <taxon>Cestoda</taxon>
        <taxon>Eucestoda</taxon>
        <taxon>Cyclophyllidea</taxon>
        <taxon>Hymenolepididae</taxon>
        <taxon>Rodentolepis</taxon>
    </lineage>
</organism>
<dbReference type="WBParaSite" id="HNAJ_0001341801-mRNA-1">
    <property type="protein sequence ID" value="HNAJ_0001341801-mRNA-1"/>
    <property type="gene ID" value="HNAJ_0001341801"/>
</dbReference>
<dbReference type="EMBL" id="UZAE01015365">
    <property type="protein sequence ID" value="VDO15794.1"/>
    <property type="molecule type" value="Genomic_DNA"/>
</dbReference>
<keyword evidence="2" id="KW-1185">Reference proteome</keyword>
<reference evidence="3" key="1">
    <citation type="submission" date="2017-02" db="UniProtKB">
        <authorList>
            <consortium name="WormBaseParasite"/>
        </authorList>
    </citation>
    <scope>IDENTIFICATION</scope>
</reference>
<evidence type="ECO:0000313" key="2">
    <source>
        <dbReference type="Proteomes" id="UP000278807"/>
    </source>
</evidence>
<proteinExistence type="predicted"/>
<reference evidence="1 2" key="2">
    <citation type="submission" date="2018-11" db="EMBL/GenBank/DDBJ databases">
        <authorList>
            <consortium name="Pathogen Informatics"/>
        </authorList>
    </citation>
    <scope>NUCLEOTIDE SEQUENCE [LARGE SCALE GENOMIC DNA]</scope>
</reference>
<dbReference type="Proteomes" id="UP000278807">
    <property type="component" value="Unassembled WGS sequence"/>
</dbReference>